<name>A0AA35WEQ6_GEOBA</name>
<dbReference type="PANTHER" id="PTHR33504">
    <property type="entry name" value="NADH DEHYDROGENASE (UBIQUINONE) 1 BETA SUBCOMPLEX, 4"/>
    <property type="match status" value="1"/>
</dbReference>
<gene>
    <name evidence="1" type="ORF">GBAR_LOCUS10738</name>
</gene>
<keyword evidence="2" id="KW-1185">Reference proteome</keyword>
<dbReference type="AlphaFoldDB" id="A0AA35WEQ6"/>
<evidence type="ECO:0000313" key="1">
    <source>
        <dbReference type="EMBL" id="CAI8017784.1"/>
    </source>
</evidence>
<dbReference type="PANTHER" id="PTHR33504:SF2">
    <property type="entry name" value="PROTEIN MFI"/>
    <property type="match status" value="1"/>
</dbReference>
<proteinExistence type="predicted"/>
<comment type="caution">
    <text evidence="1">The sequence shown here is derived from an EMBL/GenBank/DDBJ whole genome shotgun (WGS) entry which is preliminary data.</text>
</comment>
<dbReference type="Proteomes" id="UP001174909">
    <property type="component" value="Unassembled WGS sequence"/>
</dbReference>
<dbReference type="EMBL" id="CASHTH010001654">
    <property type="protein sequence ID" value="CAI8017784.1"/>
    <property type="molecule type" value="Genomic_DNA"/>
</dbReference>
<protein>
    <submittedName>
        <fullName evidence="1">Protein MFI</fullName>
    </submittedName>
</protein>
<organism evidence="1 2">
    <name type="scientific">Geodia barretti</name>
    <name type="common">Barrett's horny sponge</name>
    <dbReference type="NCBI Taxonomy" id="519541"/>
    <lineage>
        <taxon>Eukaryota</taxon>
        <taxon>Metazoa</taxon>
        <taxon>Porifera</taxon>
        <taxon>Demospongiae</taxon>
        <taxon>Heteroscleromorpha</taxon>
        <taxon>Tetractinellida</taxon>
        <taxon>Astrophorina</taxon>
        <taxon>Geodiidae</taxon>
        <taxon>Geodia</taxon>
    </lineage>
</organism>
<reference evidence="1" key="1">
    <citation type="submission" date="2023-03" db="EMBL/GenBank/DDBJ databases">
        <authorList>
            <person name="Steffen K."/>
            <person name="Cardenas P."/>
        </authorList>
    </citation>
    <scope>NUCLEOTIDE SEQUENCE</scope>
</reference>
<accession>A0AA35WEQ6</accession>
<sequence length="344" mass="39624">MKKTAKWKVESGRFPLLKRRYDDYVQWCSDQLGVGRGSSAVMGFSDYCARGHTGLVENSQSLSLQRQRNKKKEFDRGRSCTDNTDCMERLPGKSKKIFECYRKLISFKQKGDPAVLLKTINPSEVPNFTVLLNLEEFGPHLTDLQAKLLDKASGGCVRFRLGGCDFPPSIYYKIFTSQAVVDVCSYSPRDYTAMTSRLLPQRDKHNHGCRIAKDDDGSNWYKRWENNGWRLVSERLFQSRLQDSVTIETSAKRQSFHHSTLQRKADLERRRKRKKIEWLKKLYQPQPETQAKEETTESADLEDEVDTLLGWSRSLNFEEYVSDWSQIATSAGLPATSCDSHMTT</sequence>
<evidence type="ECO:0000313" key="2">
    <source>
        <dbReference type="Proteomes" id="UP001174909"/>
    </source>
</evidence>